<dbReference type="EMBL" id="SMGO01000001">
    <property type="protein sequence ID" value="TCK85151.1"/>
    <property type="molecule type" value="Genomic_DNA"/>
</dbReference>
<keyword evidence="1" id="KW-0812">Transmembrane</keyword>
<keyword evidence="3" id="KW-1185">Reference proteome</keyword>
<dbReference type="Gene3D" id="2.40.10.10">
    <property type="entry name" value="Trypsin-like serine proteases"/>
    <property type="match status" value="2"/>
</dbReference>
<dbReference type="InterPro" id="IPR043504">
    <property type="entry name" value="Peptidase_S1_PA_chymotrypsin"/>
</dbReference>
<protein>
    <submittedName>
        <fullName evidence="2">Trypsin-like peptidase</fullName>
    </submittedName>
</protein>
<comment type="caution">
    <text evidence="2">The sequence shown here is derived from an EMBL/GenBank/DDBJ whole genome shotgun (WGS) entry which is preliminary data.</text>
</comment>
<dbReference type="Pfam" id="PF13365">
    <property type="entry name" value="Trypsin_2"/>
    <property type="match status" value="1"/>
</dbReference>
<organism evidence="2 3">
    <name type="scientific">Albibacterium bauzanense</name>
    <dbReference type="NCBI Taxonomy" id="653929"/>
    <lineage>
        <taxon>Bacteria</taxon>
        <taxon>Pseudomonadati</taxon>
        <taxon>Bacteroidota</taxon>
        <taxon>Sphingobacteriia</taxon>
        <taxon>Sphingobacteriales</taxon>
        <taxon>Sphingobacteriaceae</taxon>
        <taxon>Albibacterium</taxon>
    </lineage>
</organism>
<name>A0A4V2PYD5_9SPHI</name>
<evidence type="ECO:0000313" key="3">
    <source>
        <dbReference type="Proteomes" id="UP000294616"/>
    </source>
</evidence>
<sequence>MFTTPEEVIFRLKYKNEMKKGIDFIEQADAYVRGSMNEEERRLFEEYCKENPSEASKYREHVLLLEKLNEYQNRIDFRSKLESIQSKLETPKIHKLSGSTGIVKLWKNYGYSALIAASVALVIVFSTLWMSGFYSDVKDNSSKYSALKRDMNRIVNNVNAQNKVISNISSNSEKAVAPSTFGGTGFALTSNGYIATNYHVINGADSIYVQNTKGVSFKTEVVYIDPTYDIAILEIVDPTFKEPAPLPYTFKKTESDLGQDVYTIGFPREEAVYGRGYLSSTTGFGGDTIAYQVSIPVNPGNSGGPVLDDSGNVIGVINGKQKEADGAAFAIKTSYLLKSVDAISKDALNRKMQINKTNLLKGLSRTAQIKKIQDFVYIVKVY</sequence>
<dbReference type="Proteomes" id="UP000294616">
    <property type="component" value="Unassembled WGS sequence"/>
</dbReference>
<feature type="transmembrane region" description="Helical" evidence="1">
    <location>
        <begin position="113"/>
        <end position="134"/>
    </location>
</feature>
<dbReference type="PANTHER" id="PTHR43019">
    <property type="entry name" value="SERINE ENDOPROTEASE DEGS"/>
    <property type="match status" value="1"/>
</dbReference>
<dbReference type="PRINTS" id="PR00834">
    <property type="entry name" value="PROTEASES2C"/>
</dbReference>
<keyword evidence="1" id="KW-0472">Membrane</keyword>
<dbReference type="InterPro" id="IPR009003">
    <property type="entry name" value="Peptidase_S1_PA"/>
</dbReference>
<dbReference type="InterPro" id="IPR001940">
    <property type="entry name" value="Peptidase_S1C"/>
</dbReference>
<gene>
    <name evidence="2" type="ORF">C8N28_0450</name>
</gene>
<dbReference type="AlphaFoldDB" id="A0A4V2PYD5"/>
<keyword evidence="1" id="KW-1133">Transmembrane helix</keyword>
<evidence type="ECO:0000313" key="2">
    <source>
        <dbReference type="EMBL" id="TCK85151.1"/>
    </source>
</evidence>
<dbReference type="GO" id="GO:0004252">
    <property type="term" value="F:serine-type endopeptidase activity"/>
    <property type="evidence" value="ECO:0007669"/>
    <property type="project" value="InterPro"/>
</dbReference>
<dbReference type="PANTHER" id="PTHR43019:SF23">
    <property type="entry name" value="PROTEASE DO-LIKE 5, CHLOROPLASTIC"/>
    <property type="match status" value="1"/>
</dbReference>
<dbReference type="GO" id="GO:0006508">
    <property type="term" value="P:proteolysis"/>
    <property type="evidence" value="ECO:0007669"/>
    <property type="project" value="InterPro"/>
</dbReference>
<dbReference type="SUPFAM" id="SSF50494">
    <property type="entry name" value="Trypsin-like serine proteases"/>
    <property type="match status" value="1"/>
</dbReference>
<evidence type="ECO:0000256" key="1">
    <source>
        <dbReference type="SAM" id="Phobius"/>
    </source>
</evidence>
<proteinExistence type="predicted"/>
<accession>A0A4V2PYD5</accession>
<reference evidence="2 3" key="1">
    <citation type="submission" date="2019-03" db="EMBL/GenBank/DDBJ databases">
        <title>Genomic Encyclopedia of Archaeal and Bacterial Type Strains, Phase II (KMG-II): from individual species to whole genera.</title>
        <authorList>
            <person name="Goeker M."/>
        </authorList>
    </citation>
    <scope>NUCLEOTIDE SEQUENCE [LARGE SCALE GENOMIC DNA]</scope>
    <source>
        <strain evidence="2 3">DSM 22554</strain>
    </source>
</reference>